<protein>
    <submittedName>
        <fullName evidence="2">DUF3017 domain-containing protein</fullName>
    </submittedName>
</protein>
<dbReference type="AlphaFoldDB" id="A0A921JPP5"/>
<gene>
    <name evidence="2" type="ORF">K8V15_02155</name>
</gene>
<evidence type="ECO:0000313" key="3">
    <source>
        <dbReference type="Proteomes" id="UP000712713"/>
    </source>
</evidence>
<reference evidence="2" key="1">
    <citation type="journal article" date="2021" name="PeerJ">
        <title>Extensive microbial diversity within the chicken gut microbiome revealed by metagenomics and culture.</title>
        <authorList>
            <person name="Gilroy R."/>
            <person name="Ravi A."/>
            <person name="Getino M."/>
            <person name="Pursley I."/>
            <person name="Horton D.L."/>
            <person name="Alikhan N.F."/>
            <person name="Baker D."/>
            <person name="Gharbi K."/>
            <person name="Hall N."/>
            <person name="Watson M."/>
            <person name="Adriaenssens E.M."/>
            <person name="Foster-Nyarko E."/>
            <person name="Jarju S."/>
            <person name="Secka A."/>
            <person name="Antonio M."/>
            <person name="Oren A."/>
            <person name="Chaudhuri R.R."/>
            <person name="La Ragione R."/>
            <person name="Hildebrand F."/>
            <person name="Pallen M.J."/>
        </authorList>
    </citation>
    <scope>NUCLEOTIDE SEQUENCE</scope>
    <source>
        <strain evidence="2">ChiGjej3B3-7470</strain>
    </source>
</reference>
<dbReference type="Proteomes" id="UP000712713">
    <property type="component" value="Unassembled WGS sequence"/>
</dbReference>
<keyword evidence="1" id="KW-0472">Membrane</keyword>
<evidence type="ECO:0000256" key="1">
    <source>
        <dbReference type="SAM" id="Phobius"/>
    </source>
</evidence>
<dbReference type="EMBL" id="DYZF01000050">
    <property type="protein sequence ID" value="HJE50779.1"/>
    <property type="molecule type" value="Genomic_DNA"/>
</dbReference>
<organism evidence="2 3">
    <name type="scientific">Tessaracoccus flavescens</name>
    <dbReference type="NCBI Taxonomy" id="399497"/>
    <lineage>
        <taxon>Bacteria</taxon>
        <taxon>Bacillati</taxon>
        <taxon>Actinomycetota</taxon>
        <taxon>Actinomycetes</taxon>
        <taxon>Propionibacteriales</taxon>
        <taxon>Propionibacteriaceae</taxon>
        <taxon>Tessaracoccus</taxon>
    </lineage>
</organism>
<feature type="transmembrane region" description="Helical" evidence="1">
    <location>
        <begin position="18"/>
        <end position="36"/>
    </location>
</feature>
<dbReference type="Pfam" id="PF11222">
    <property type="entry name" value="DUF3017"/>
    <property type="match status" value="1"/>
</dbReference>
<name>A0A921JPP5_9ACTN</name>
<keyword evidence="1" id="KW-0812">Transmembrane</keyword>
<feature type="transmembrane region" description="Helical" evidence="1">
    <location>
        <begin position="74"/>
        <end position="94"/>
    </location>
</feature>
<evidence type="ECO:0000313" key="2">
    <source>
        <dbReference type="EMBL" id="HJE50779.1"/>
    </source>
</evidence>
<dbReference type="InterPro" id="IPR021385">
    <property type="entry name" value="DUF3017"/>
</dbReference>
<proteinExistence type="predicted"/>
<feature type="transmembrane region" description="Helical" evidence="1">
    <location>
        <begin position="43"/>
        <end position="62"/>
    </location>
</feature>
<comment type="caution">
    <text evidence="2">The sequence shown here is derived from an EMBL/GenBank/DDBJ whole genome shotgun (WGS) entry which is preliminary data.</text>
</comment>
<keyword evidence="1" id="KW-1133">Transmembrane helix</keyword>
<accession>A0A921JPP5</accession>
<sequence length="98" mass="10490">MRADRPDRPADSYPDSPWALGLVLLAVAVGVGYAVAGHWRRSALMFAGAMVLAAFLRLILPAKLAGLLVVRRRWIDVVVPLFVGIAITVVAFVVPPAT</sequence>
<reference evidence="2" key="2">
    <citation type="submission" date="2021-09" db="EMBL/GenBank/DDBJ databases">
        <authorList>
            <person name="Gilroy R."/>
        </authorList>
    </citation>
    <scope>NUCLEOTIDE SEQUENCE</scope>
    <source>
        <strain evidence="2">ChiGjej3B3-7470</strain>
    </source>
</reference>